<evidence type="ECO:0000313" key="4">
    <source>
        <dbReference type="EMBL" id="AIP90355.1"/>
    </source>
</evidence>
<feature type="non-terminal residue" evidence="4">
    <location>
        <position position="1"/>
    </location>
</feature>
<dbReference type="Gene3D" id="3.30.30.30">
    <property type="match status" value="1"/>
</dbReference>
<dbReference type="EMBL" id="KM091929">
    <property type="protein sequence ID" value="AIP90355.1"/>
    <property type="molecule type" value="mRNA"/>
</dbReference>
<dbReference type="InterPro" id="IPR013126">
    <property type="entry name" value="Hsp_70_fam"/>
</dbReference>
<gene>
    <name evidence="4" type="primary">HSP70</name>
</gene>
<feature type="non-terminal residue" evidence="4">
    <location>
        <position position="136"/>
    </location>
</feature>
<dbReference type="FunFam" id="3.30.420.40:FF:000028">
    <property type="entry name" value="heat shock 70 kDa protein-like"/>
    <property type="match status" value="1"/>
</dbReference>
<accession>A0A0A7DLZ4</accession>
<dbReference type="SUPFAM" id="SSF53067">
    <property type="entry name" value="Actin-like ATPase domain"/>
    <property type="match status" value="1"/>
</dbReference>
<keyword evidence="3" id="KW-0067">ATP-binding</keyword>
<dbReference type="AlphaFoldDB" id="A0A0A7DLZ4"/>
<dbReference type="GO" id="GO:0005524">
    <property type="term" value="F:ATP binding"/>
    <property type="evidence" value="ECO:0007669"/>
    <property type="project" value="UniProtKB-KW"/>
</dbReference>
<name>A0A0A7DLZ4_9BIVA</name>
<evidence type="ECO:0000256" key="2">
    <source>
        <dbReference type="ARBA" id="ARBA00022741"/>
    </source>
</evidence>
<comment type="similarity">
    <text evidence="1">Belongs to the heat shock protein 70 family.</text>
</comment>
<reference evidence="4" key="1">
    <citation type="submission" date="2014-06" db="EMBL/GenBank/DDBJ databases">
        <title>Environmental biomonitoring in Tropical open waters - Trends and Prospects.</title>
        <authorList>
            <person name="Mohanty B.P."/>
            <person name="Mitra T."/>
            <person name="Mahanty A."/>
            <person name="Ganguly S."/>
            <person name="Behera B.K."/>
            <person name="Sahu A.K."/>
            <person name="Singh S.D."/>
        </authorList>
    </citation>
    <scope>NUCLEOTIDE SEQUENCE</scope>
    <source>
        <strain evidence="4">CIFRILM 01</strain>
    </source>
</reference>
<dbReference type="PANTHER" id="PTHR19375">
    <property type="entry name" value="HEAT SHOCK PROTEIN 70KDA"/>
    <property type="match status" value="1"/>
</dbReference>
<protein>
    <submittedName>
        <fullName evidence="4">Heat shock protein 70</fullName>
    </submittedName>
</protein>
<dbReference type="Pfam" id="PF00012">
    <property type="entry name" value="HSP70"/>
    <property type="match status" value="1"/>
</dbReference>
<organism evidence="4">
    <name type="scientific">Lamellidens marginalis</name>
    <dbReference type="NCBI Taxonomy" id="644998"/>
    <lineage>
        <taxon>Eukaryota</taxon>
        <taxon>Metazoa</taxon>
        <taxon>Spiralia</taxon>
        <taxon>Lophotrochozoa</taxon>
        <taxon>Mollusca</taxon>
        <taxon>Bivalvia</taxon>
        <taxon>Autobranchia</taxon>
        <taxon>Heteroconchia</taxon>
        <taxon>Palaeoheterodonta</taxon>
        <taxon>Unionida</taxon>
        <taxon>Unionoidea</taxon>
        <taxon>Unionidae</taxon>
        <taxon>Parreysiinae</taxon>
        <taxon>Lamellidens</taxon>
    </lineage>
</organism>
<sequence>NTCLTVQVEYNGFAKFFHAEESFLMLVTKKKEIAEAYSRQTVYNAVIIVPAYFYGLQHTVIKDICNLCGLNFSGSINEWTHLAIVCGFDKGKSGSYSNDRAFRLSGGNLEGYKSTIEDGIVEVKSTAWKIHHVEIN</sequence>
<evidence type="ECO:0000256" key="1">
    <source>
        <dbReference type="ARBA" id="ARBA00007381"/>
    </source>
</evidence>
<keyword evidence="4" id="KW-0346">Stress response</keyword>
<dbReference type="Gene3D" id="3.30.420.40">
    <property type="match status" value="2"/>
</dbReference>
<dbReference type="GO" id="GO:0140662">
    <property type="term" value="F:ATP-dependent protein folding chaperone"/>
    <property type="evidence" value="ECO:0007669"/>
    <property type="project" value="InterPro"/>
</dbReference>
<keyword evidence="2" id="KW-0547">Nucleotide-binding</keyword>
<proteinExistence type="evidence at transcript level"/>
<dbReference type="InterPro" id="IPR043129">
    <property type="entry name" value="ATPase_NBD"/>
</dbReference>
<evidence type="ECO:0000256" key="3">
    <source>
        <dbReference type="ARBA" id="ARBA00022840"/>
    </source>
</evidence>